<evidence type="ECO:0000313" key="4">
    <source>
        <dbReference type="Proteomes" id="UP000664795"/>
    </source>
</evidence>
<dbReference type="EMBL" id="JAFMYU010000002">
    <property type="protein sequence ID" value="MBO0930112.1"/>
    <property type="molecule type" value="Genomic_DNA"/>
</dbReference>
<dbReference type="Proteomes" id="UP000664795">
    <property type="component" value="Unassembled WGS sequence"/>
</dbReference>
<feature type="compositionally biased region" description="Polar residues" evidence="1">
    <location>
        <begin position="25"/>
        <end position="35"/>
    </location>
</feature>
<evidence type="ECO:0000256" key="1">
    <source>
        <dbReference type="SAM" id="MobiDB-lite"/>
    </source>
</evidence>
<protein>
    <submittedName>
        <fullName evidence="3">Uncharacterized protein</fullName>
    </submittedName>
</protein>
<evidence type="ECO:0000313" key="3">
    <source>
        <dbReference type="EMBL" id="MBO0930112.1"/>
    </source>
</evidence>
<keyword evidence="2" id="KW-0732">Signal</keyword>
<keyword evidence="4" id="KW-1185">Reference proteome</keyword>
<accession>A0A939JUT1</accession>
<feature type="signal peptide" evidence="2">
    <location>
        <begin position="1"/>
        <end position="23"/>
    </location>
</feature>
<dbReference type="AlphaFoldDB" id="A0A939JUT1"/>
<feature type="region of interest" description="Disordered" evidence="1">
    <location>
        <begin position="25"/>
        <end position="46"/>
    </location>
</feature>
<proteinExistence type="predicted"/>
<sequence>MKTCIQYLASITLFFILSINGMAQSTPTQPGQPNQPADVPPPLAPSAERVSFSLKNTTGRHCMFRAYGPGIAYGFTMNRNETTPKNWPVGTKLYFSADGETNDSYILTVTADDAGKTVNTERVKPSTPNMVSFRIRNNSLWPKKVALVSYEPGQPGNGTTIFIMGPYGSSRQRFPVGTKLYLADNAQVDVIMAGKRIDSNKPFLLVKKEDAGQSFNIAD</sequence>
<evidence type="ECO:0000256" key="2">
    <source>
        <dbReference type="SAM" id="SignalP"/>
    </source>
</evidence>
<name>A0A939JUT1_9BACT</name>
<dbReference type="RefSeq" id="WP_207334075.1">
    <property type="nucleotide sequence ID" value="NZ_JAFMYU010000002.1"/>
</dbReference>
<comment type="caution">
    <text evidence="3">The sequence shown here is derived from an EMBL/GenBank/DDBJ whole genome shotgun (WGS) entry which is preliminary data.</text>
</comment>
<feature type="chain" id="PRO_5037068350" evidence="2">
    <location>
        <begin position="24"/>
        <end position="219"/>
    </location>
</feature>
<reference evidence="3 4" key="1">
    <citation type="submission" date="2021-03" db="EMBL/GenBank/DDBJ databases">
        <title>Fibrella sp. HMF5036 genome sequencing and assembly.</title>
        <authorList>
            <person name="Kang H."/>
            <person name="Kim H."/>
            <person name="Bae S."/>
            <person name="Joh K."/>
        </authorList>
    </citation>
    <scope>NUCLEOTIDE SEQUENCE [LARGE SCALE GENOMIC DNA]</scope>
    <source>
        <strain evidence="3 4">HMF5036</strain>
    </source>
</reference>
<gene>
    <name evidence="3" type="ORF">J2I48_03860</name>
</gene>
<organism evidence="3 4">
    <name type="scientific">Fibrella aquatilis</name>
    <dbReference type="NCBI Taxonomy" id="2817059"/>
    <lineage>
        <taxon>Bacteria</taxon>
        <taxon>Pseudomonadati</taxon>
        <taxon>Bacteroidota</taxon>
        <taxon>Cytophagia</taxon>
        <taxon>Cytophagales</taxon>
        <taxon>Spirosomataceae</taxon>
        <taxon>Fibrella</taxon>
    </lineage>
</organism>